<proteinExistence type="predicted"/>
<feature type="chain" id="PRO_5020900202" evidence="2">
    <location>
        <begin position="29"/>
        <end position="198"/>
    </location>
</feature>
<evidence type="ECO:0000256" key="1">
    <source>
        <dbReference type="SAM" id="MobiDB-lite"/>
    </source>
</evidence>
<dbReference type="RefSeq" id="WP_130348474.1">
    <property type="nucleotide sequence ID" value="NZ_SGWQ01000016.1"/>
</dbReference>
<keyword evidence="2" id="KW-0732">Signal</keyword>
<feature type="signal peptide" evidence="2">
    <location>
        <begin position="1"/>
        <end position="28"/>
    </location>
</feature>
<gene>
    <name evidence="3" type="ORF">EV193_11667</name>
</gene>
<organism evidence="3 4">
    <name type="scientific">Herbihabitans rhizosphaerae</name>
    <dbReference type="NCBI Taxonomy" id="1872711"/>
    <lineage>
        <taxon>Bacteria</taxon>
        <taxon>Bacillati</taxon>
        <taxon>Actinomycetota</taxon>
        <taxon>Actinomycetes</taxon>
        <taxon>Pseudonocardiales</taxon>
        <taxon>Pseudonocardiaceae</taxon>
        <taxon>Herbihabitans</taxon>
    </lineage>
</organism>
<dbReference type="Proteomes" id="UP000294257">
    <property type="component" value="Unassembled WGS sequence"/>
</dbReference>
<keyword evidence="4" id="KW-1185">Reference proteome</keyword>
<dbReference type="EMBL" id="SGWQ01000016">
    <property type="protein sequence ID" value="RZS30546.1"/>
    <property type="molecule type" value="Genomic_DNA"/>
</dbReference>
<dbReference type="OrthoDB" id="4555541at2"/>
<name>A0A4Q7KCX5_9PSEU</name>
<protein>
    <submittedName>
        <fullName evidence="3">Uncharacterized protein</fullName>
    </submittedName>
</protein>
<dbReference type="AlphaFoldDB" id="A0A4Q7KCX5"/>
<feature type="region of interest" description="Disordered" evidence="1">
    <location>
        <begin position="27"/>
        <end position="73"/>
    </location>
</feature>
<evidence type="ECO:0000313" key="4">
    <source>
        <dbReference type="Proteomes" id="UP000294257"/>
    </source>
</evidence>
<feature type="compositionally biased region" description="Low complexity" evidence="1">
    <location>
        <begin position="27"/>
        <end position="56"/>
    </location>
</feature>
<sequence length="198" mass="20373">MGKFTPRSGGLLVCVVAAIGLSISGCQSDQQPTAPSSSSTAARPTTTVQPTTQPTTTPSPAPPSAGKTIGSDGIGKAKLGMTKAAALATGAVKVGTRQVAPYELAGYPSDQSYPVCISEKLGVALITVPDDMRTREGIRKEATQQQVEAAYPKLEKKHNDYFAAPVPGNPKAIYLIEISGGTVAQIMIALADQDCLTG</sequence>
<reference evidence="3 4" key="1">
    <citation type="submission" date="2019-02" db="EMBL/GenBank/DDBJ databases">
        <title>Genomic Encyclopedia of Type Strains, Phase IV (KMG-IV): sequencing the most valuable type-strain genomes for metagenomic binning, comparative biology and taxonomic classification.</title>
        <authorList>
            <person name="Goeker M."/>
        </authorList>
    </citation>
    <scope>NUCLEOTIDE SEQUENCE [LARGE SCALE GENOMIC DNA]</scope>
    <source>
        <strain evidence="3 4">DSM 101727</strain>
    </source>
</reference>
<accession>A0A4Q7KCX5</accession>
<comment type="caution">
    <text evidence="3">The sequence shown here is derived from an EMBL/GenBank/DDBJ whole genome shotgun (WGS) entry which is preliminary data.</text>
</comment>
<evidence type="ECO:0000256" key="2">
    <source>
        <dbReference type="SAM" id="SignalP"/>
    </source>
</evidence>
<dbReference type="PROSITE" id="PS51257">
    <property type="entry name" value="PROKAR_LIPOPROTEIN"/>
    <property type="match status" value="1"/>
</dbReference>
<evidence type="ECO:0000313" key="3">
    <source>
        <dbReference type="EMBL" id="RZS30546.1"/>
    </source>
</evidence>